<keyword evidence="3" id="KW-0964">Secreted</keyword>
<dbReference type="Pfam" id="PF20147">
    <property type="entry name" value="Crinkler"/>
    <property type="match status" value="1"/>
</dbReference>
<dbReference type="GO" id="GO:0043657">
    <property type="term" value="C:host cell"/>
    <property type="evidence" value="ECO:0007669"/>
    <property type="project" value="UniProtKB-SubCell"/>
</dbReference>
<evidence type="ECO:0000256" key="1">
    <source>
        <dbReference type="ARBA" id="ARBA00004340"/>
    </source>
</evidence>
<evidence type="ECO:0000256" key="4">
    <source>
        <dbReference type="SAM" id="MobiDB-lite"/>
    </source>
</evidence>
<name>A0A9P6JXL7_9FUNG</name>
<dbReference type="EMBL" id="JAAAXW010000705">
    <property type="protein sequence ID" value="KAF9536462.1"/>
    <property type="molecule type" value="Genomic_DNA"/>
</dbReference>
<evidence type="ECO:0000313" key="6">
    <source>
        <dbReference type="EMBL" id="KAF9536462.1"/>
    </source>
</evidence>
<organism evidence="6 7">
    <name type="scientific">Mortierella hygrophila</name>
    <dbReference type="NCBI Taxonomy" id="979708"/>
    <lineage>
        <taxon>Eukaryota</taxon>
        <taxon>Fungi</taxon>
        <taxon>Fungi incertae sedis</taxon>
        <taxon>Mucoromycota</taxon>
        <taxon>Mortierellomycotina</taxon>
        <taxon>Mortierellomycetes</taxon>
        <taxon>Mortierellales</taxon>
        <taxon>Mortierellaceae</taxon>
        <taxon>Mortierella</taxon>
    </lineage>
</organism>
<feature type="domain" description="Crinkler effector protein N-terminal" evidence="5">
    <location>
        <begin position="107"/>
        <end position="198"/>
    </location>
</feature>
<keyword evidence="7" id="KW-1185">Reference proteome</keyword>
<sequence length="572" mass="64618">MYNKALHIDATKEVCDDESLPMNYEPFASEVVEDLDEMAVDEDALHDVDVDVMPENEQEVTYRHEAAVDTDESDHSSQSNDLGVDRILMNADAALGLAIKTLQKAPTSTAFSVEIEPTKTVDHLKNLIKAKKSPEFDTIAADKLTLWRVSISVVPANKHKPVVLDQFLEAATELDPTDDVADVFSEKPPKKTIHIIVQRPSSDAMHPEVAALRKQLSELEKFQADVQDSSITLGIVVKPEKKVAFSWSAMVETATLDDLKKNIFVLYPQYAHDEYLEVFVYNGQPKPEPVRDNDDLRKILMISKATLKSKLTISLETPTKNFSAWTFKDVCDEYNLSASADPGFEVLPPFPDIQSILLDSDFEKATQDRLINEIESRVDVLNLFGANEATKSMLVESFMVAATKLFKDDLYLTSQRNLSGRRGNGPVDFSVHSRTTHDYTLGVTEVKRDDFKQGVAQNLVQLESALTQRKRKRETSDVDGDEEPRKKQRAYGIVTDSAEWAFLECTLHEDETVTYRMSKLKEKLNYDDKWQEDAKSVLGKIVWLWSRMRDEISVRDSNARKMSSPSNKRASL</sequence>
<comment type="subcellular location">
    <subcellularLocation>
        <location evidence="1">Host cell</location>
    </subcellularLocation>
    <subcellularLocation>
        <location evidence="2">Secreted</location>
    </subcellularLocation>
</comment>
<evidence type="ECO:0000313" key="7">
    <source>
        <dbReference type="Proteomes" id="UP000723463"/>
    </source>
</evidence>
<feature type="region of interest" description="Disordered" evidence="4">
    <location>
        <begin position="466"/>
        <end position="488"/>
    </location>
</feature>
<accession>A0A9P6JXL7</accession>
<protein>
    <recommendedName>
        <fullName evidence="5">Crinkler effector protein N-terminal domain-containing protein</fullName>
    </recommendedName>
</protein>
<evidence type="ECO:0000256" key="2">
    <source>
        <dbReference type="ARBA" id="ARBA00004613"/>
    </source>
</evidence>
<dbReference type="InterPro" id="IPR045379">
    <property type="entry name" value="Crinkler_N"/>
</dbReference>
<dbReference type="AlphaFoldDB" id="A0A9P6JXL7"/>
<dbReference type="GO" id="GO:0005576">
    <property type="term" value="C:extracellular region"/>
    <property type="evidence" value="ECO:0007669"/>
    <property type="project" value="UniProtKB-SubCell"/>
</dbReference>
<reference evidence="6" key="1">
    <citation type="journal article" date="2020" name="Fungal Divers.">
        <title>Resolving the Mortierellaceae phylogeny through synthesis of multi-gene phylogenetics and phylogenomics.</title>
        <authorList>
            <person name="Vandepol N."/>
            <person name="Liber J."/>
            <person name="Desiro A."/>
            <person name="Na H."/>
            <person name="Kennedy M."/>
            <person name="Barry K."/>
            <person name="Grigoriev I.V."/>
            <person name="Miller A.N."/>
            <person name="O'Donnell K."/>
            <person name="Stajich J.E."/>
            <person name="Bonito G."/>
        </authorList>
    </citation>
    <scope>NUCLEOTIDE SEQUENCE</scope>
    <source>
        <strain evidence="6">NRRL 2591</strain>
    </source>
</reference>
<dbReference type="Proteomes" id="UP000723463">
    <property type="component" value="Unassembled WGS sequence"/>
</dbReference>
<evidence type="ECO:0000256" key="3">
    <source>
        <dbReference type="ARBA" id="ARBA00022525"/>
    </source>
</evidence>
<gene>
    <name evidence="6" type="ORF">EC957_010882</name>
</gene>
<evidence type="ECO:0000259" key="5">
    <source>
        <dbReference type="Pfam" id="PF20147"/>
    </source>
</evidence>
<comment type="caution">
    <text evidence="6">The sequence shown here is derived from an EMBL/GenBank/DDBJ whole genome shotgun (WGS) entry which is preliminary data.</text>
</comment>
<proteinExistence type="predicted"/>